<keyword evidence="4 7" id="KW-0133">Cell shape</keyword>
<name>A0A1M7LMW3_9HYPH</name>
<dbReference type="InterPro" id="IPR045380">
    <property type="entry name" value="LD_TPept_scaffold_dom"/>
</dbReference>
<evidence type="ECO:0000259" key="10">
    <source>
        <dbReference type="PROSITE" id="PS52029"/>
    </source>
</evidence>
<reference evidence="11 12" key="1">
    <citation type="submission" date="2016-11" db="EMBL/GenBank/DDBJ databases">
        <authorList>
            <person name="Jaros S."/>
            <person name="Januszkiewicz K."/>
            <person name="Wedrychowicz H."/>
        </authorList>
    </citation>
    <scope>NUCLEOTIDE SEQUENCE [LARGE SCALE GENOMIC DNA]</scope>
    <source>
        <strain evidence="11 12">DSM 22153</strain>
    </source>
</reference>
<dbReference type="InterPro" id="IPR036365">
    <property type="entry name" value="PGBD-like_sf"/>
</dbReference>
<proteinExistence type="inferred from homology"/>
<dbReference type="Pfam" id="PF03734">
    <property type="entry name" value="YkuD"/>
    <property type="match status" value="1"/>
</dbReference>
<gene>
    <name evidence="11" type="ORF">SAMN05444272_3259</name>
</gene>
<dbReference type="OrthoDB" id="9778545at2"/>
<feature type="active site" description="Nucleophile" evidence="7">
    <location>
        <position position="504"/>
    </location>
</feature>
<feature type="chain" id="PRO_5013155992" evidence="9">
    <location>
        <begin position="32"/>
        <end position="588"/>
    </location>
</feature>
<dbReference type="InterPro" id="IPR002477">
    <property type="entry name" value="Peptidoglycan-bd-like"/>
</dbReference>
<organism evidence="11 12">
    <name type="scientific">Roseibium suaedae</name>
    <dbReference type="NCBI Taxonomy" id="735517"/>
    <lineage>
        <taxon>Bacteria</taxon>
        <taxon>Pseudomonadati</taxon>
        <taxon>Pseudomonadota</taxon>
        <taxon>Alphaproteobacteria</taxon>
        <taxon>Hyphomicrobiales</taxon>
        <taxon>Stappiaceae</taxon>
        <taxon>Roseibium</taxon>
    </lineage>
</organism>
<dbReference type="Pfam" id="PF20142">
    <property type="entry name" value="Scaffold"/>
    <property type="match status" value="1"/>
</dbReference>
<dbReference type="GO" id="GO:0008360">
    <property type="term" value="P:regulation of cell shape"/>
    <property type="evidence" value="ECO:0007669"/>
    <property type="project" value="UniProtKB-UniRule"/>
</dbReference>
<feature type="domain" description="L,D-TPase catalytic" evidence="10">
    <location>
        <begin position="354"/>
        <end position="528"/>
    </location>
</feature>
<comment type="pathway">
    <text evidence="1 7">Cell wall biogenesis; peptidoglycan biosynthesis.</text>
</comment>
<evidence type="ECO:0000256" key="1">
    <source>
        <dbReference type="ARBA" id="ARBA00004752"/>
    </source>
</evidence>
<dbReference type="PROSITE" id="PS52029">
    <property type="entry name" value="LD_TPASE"/>
    <property type="match status" value="1"/>
</dbReference>
<keyword evidence="3" id="KW-0808">Transferase</keyword>
<dbReference type="EMBL" id="FRBW01000003">
    <property type="protein sequence ID" value="SHM79554.1"/>
    <property type="molecule type" value="Genomic_DNA"/>
</dbReference>
<evidence type="ECO:0000256" key="6">
    <source>
        <dbReference type="ARBA" id="ARBA00023316"/>
    </source>
</evidence>
<evidence type="ECO:0000256" key="3">
    <source>
        <dbReference type="ARBA" id="ARBA00022679"/>
    </source>
</evidence>
<dbReference type="STRING" id="735517.SAMN05444272_3259"/>
<dbReference type="InterPro" id="IPR052905">
    <property type="entry name" value="LD-transpeptidase_YkuD-like"/>
</dbReference>
<evidence type="ECO:0000313" key="11">
    <source>
        <dbReference type="EMBL" id="SHM79554.1"/>
    </source>
</evidence>
<dbReference type="CDD" id="cd16913">
    <property type="entry name" value="YkuD_like"/>
    <property type="match status" value="1"/>
</dbReference>
<evidence type="ECO:0000256" key="7">
    <source>
        <dbReference type="PROSITE-ProRule" id="PRU01373"/>
    </source>
</evidence>
<keyword evidence="12" id="KW-1185">Reference proteome</keyword>
<dbReference type="Pfam" id="PF01471">
    <property type="entry name" value="PG_binding_1"/>
    <property type="match status" value="1"/>
</dbReference>
<keyword evidence="9" id="KW-0732">Signal</keyword>
<evidence type="ECO:0000256" key="4">
    <source>
        <dbReference type="ARBA" id="ARBA00022960"/>
    </source>
</evidence>
<protein>
    <submittedName>
        <fullName evidence="11">Murein L,D-transpeptidase YcbB/YkuD</fullName>
    </submittedName>
</protein>
<evidence type="ECO:0000313" key="12">
    <source>
        <dbReference type="Proteomes" id="UP000186002"/>
    </source>
</evidence>
<accession>A0A1M7LMW3</accession>
<feature type="active site" description="Proton donor/acceptor" evidence="7">
    <location>
        <position position="485"/>
    </location>
</feature>
<dbReference type="UniPathway" id="UPA00219"/>
<dbReference type="Gene3D" id="1.10.101.10">
    <property type="entry name" value="PGBD-like superfamily/PGBD"/>
    <property type="match status" value="1"/>
</dbReference>
<dbReference type="GO" id="GO:0071555">
    <property type="term" value="P:cell wall organization"/>
    <property type="evidence" value="ECO:0007669"/>
    <property type="project" value="UniProtKB-UniRule"/>
</dbReference>
<dbReference type="GO" id="GO:0009252">
    <property type="term" value="P:peptidoglycan biosynthetic process"/>
    <property type="evidence" value="ECO:0007669"/>
    <property type="project" value="UniProtKB-UniPathway"/>
</dbReference>
<dbReference type="InterPro" id="IPR038063">
    <property type="entry name" value="Transpep_catalytic_dom"/>
</dbReference>
<dbReference type="GO" id="GO:0016740">
    <property type="term" value="F:transferase activity"/>
    <property type="evidence" value="ECO:0007669"/>
    <property type="project" value="UniProtKB-KW"/>
</dbReference>
<dbReference type="InterPro" id="IPR036366">
    <property type="entry name" value="PGBDSf"/>
</dbReference>
<evidence type="ECO:0000256" key="5">
    <source>
        <dbReference type="ARBA" id="ARBA00022984"/>
    </source>
</evidence>
<dbReference type="Proteomes" id="UP000186002">
    <property type="component" value="Unassembled WGS sequence"/>
</dbReference>
<dbReference type="SUPFAM" id="SSF47090">
    <property type="entry name" value="PGBD-like"/>
    <property type="match status" value="1"/>
</dbReference>
<dbReference type="PANTHER" id="PTHR41533">
    <property type="entry name" value="L,D-TRANSPEPTIDASE HI_1667-RELATED"/>
    <property type="match status" value="1"/>
</dbReference>
<dbReference type="InterPro" id="IPR005490">
    <property type="entry name" value="LD_TPept_cat_dom"/>
</dbReference>
<dbReference type="RefSeq" id="WP_084082068.1">
    <property type="nucleotide sequence ID" value="NZ_FRBW01000003.1"/>
</dbReference>
<dbReference type="SUPFAM" id="SSF141523">
    <property type="entry name" value="L,D-transpeptidase catalytic domain-like"/>
    <property type="match status" value="1"/>
</dbReference>
<dbReference type="AlphaFoldDB" id="A0A1M7LMW3"/>
<dbReference type="Gene3D" id="2.40.440.10">
    <property type="entry name" value="L,D-transpeptidase catalytic domain-like"/>
    <property type="match status" value="1"/>
</dbReference>
<evidence type="ECO:0000256" key="9">
    <source>
        <dbReference type="SAM" id="SignalP"/>
    </source>
</evidence>
<sequence length="588" mass="64352">MFFVRTCRDGRKTAASWTTAALLLAGASLLAAPLGVDALAQGALPVSKPQAAARTAPSTSAAASPAPANALPAAQPAAPAFDPATLPPLSAAVYSALQARTVPEKIALAYQARQYKPLWLDDDGVFETAHLAINAFASANDHALNPENYDPIGLAARVESAATEADKAQLDVDLSLQFVRYATHLSSGRVQPNEVNKALNIFPHVPDPLALLQEVGNRGSFADVLDNLAPISPSYARLKLRLAQYREKAANGGFTVVPDGEVLKPGMTDVRVPVLAQRMEQEDYLEPGAHSGEIYDGTLVQAVKDFQSYHGLSVDAVIGKETLAQINVPIRQRLIQMELNMERRRWMPDDLGDTYIFVNLADQNLKVVKQGHTMHTARVVVGKPFHATPVFSHNMTYVEINPYWTVPSSIATNEYLPKLRKDPTALSAQNIRIFKGDTEVAPTQVAWNSYSAGNFPFRLRQDPGKSNALGRIKFMFPNKFNIYIHDTPSKSLFSQSERFFSHGCIRVSDPFGLAEVLLGDQGYSLPQLDALRDSGERKVITLKTPIPVHLTYLTAWMNKDGSTHFRKDIYGRDETLLKALAKAMTDNL</sequence>
<comment type="similarity">
    <text evidence="2">Belongs to the YkuD family.</text>
</comment>
<keyword evidence="5 7" id="KW-0573">Peptidoglycan synthesis</keyword>
<feature type="signal peptide" evidence="9">
    <location>
        <begin position="1"/>
        <end position="31"/>
    </location>
</feature>
<evidence type="ECO:0000256" key="8">
    <source>
        <dbReference type="SAM" id="MobiDB-lite"/>
    </source>
</evidence>
<dbReference type="GO" id="GO:0004180">
    <property type="term" value="F:carboxypeptidase activity"/>
    <property type="evidence" value="ECO:0007669"/>
    <property type="project" value="UniProtKB-ARBA"/>
</dbReference>
<evidence type="ECO:0000256" key="2">
    <source>
        <dbReference type="ARBA" id="ARBA00005992"/>
    </source>
</evidence>
<dbReference type="PANTHER" id="PTHR41533:SF2">
    <property type="entry name" value="BLR7131 PROTEIN"/>
    <property type="match status" value="1"/>
</dbReference>
<keyword evidence="6 7" id="KW-0961">Cell wall biogenesis/degradation</keyword>
<feature type="region of interest" description="Disordered" evidence="8">
    <location>
        <begin position="55"/>
        <end position="74"/>
    </location>
</feature>